<dbReference type="GO" id="GO:0004518">
    <property type="term" value="F:nuclease activity"/>
    <property type="evidence" value="ECO:0007669"/>
    <property type="project" value="UniProtKB-KW"/>
</dbReference>
<keyword evidence="9" id="KW-0378">Hydrolase</keyword>
<dbReference type="GO" id="GO:0005634">
    <property type="term" value="C:nucleus"/>
    <property type="evidence" value="ECO:0007669"/>
    <property type="project" value="UniProtKB-SubCell"/>
</dbReference>
<dbReference type="EMBL" id="JAWQEG010002415">
    <property type="protein sequence ID" value="KAK3872119.1"/>
    <property type="molecule type" value="Genomic_DNA"/>
</dbReference>
<evidence type="ECO:0000256" key="13">
    <source>
        <dbReference type="SAM" id="MobiDB-lite"/>
    </source>
</evidence>
<accession>A0AAE1FEV0</accession>
<evidence type="ECO:0000256" key="8">
    <source>
        <dbReference type="ARBA" id="ARBA00022723"/>
    </source>
</evidence>
<dbReference type="AlphaFoldDB" id="A0AAE1FEV0"/>
<dbReference type="Pfam" id="PF13359">
    <property type="entry name" value="DDE_Tnp_4"/>
    <property type="match status" value="1"/>
</dbReference>
<evidence type="ECO:0000259" key="14">
    <source>
        <dbReference type="Pfam" id="PF13359"/>
    </source>
</evidence>
<evidence type="ECO:0000256" key="4">
    <source>
        <dbReference type="ARBA" id="ARBA00006958"/>
    </source>
</evidence>
<feature type="compositionally biased region" description="Basic and acidic residues" evidence="13">
    <location>
        <begin position="205"/>
        <end position="219"/>
    </location>
</feature>
<evidence type="ECO:0000256" key="6">
    <source>
        <dbReference type="ARBA" id="ARBA00022490"/>
    </source>
</evidence>
<dbReference type="InterPro" id="IPR045249">
    <property type="entry name" value="HARBI1-like"/>
</dbReference>
<evidence type="ECO:0000256" key="9">
    <source>
        <dbReference type="ARBA" id="ARBA00022801"/>
    </source>
</evidence>
<dbReference type="GO" id="GO:0046872">
    <property type="term" value="F:metal ion binding"/>
    <property type="evidence" value="ECO:0007669"/>
    <property type="project" value="UniProtKB-KW"/>
</dbReference>
<comment type="subcellular location">
    <subcellularLocation>
        <location evidence="3">Cytoplasm</location>
    </subcellularLocation>
    <subcellularLocation>
        <location evidence="2">Nucleus</location>
    </subcellularLocation>
</comment>
<gene>
    <name evidence="15" type="ORF">Pcinc_022787</name>
</gene>
<protein>
    <recommendedName>
        <fullName evidence="5">Putative nuclease HARBI1</fullName>
    </recommendedName>
    <alternativeName>
        <fullName evidence="11">Harbinger transposase-derived nuclease</fullName>
    </alternativeName>
</protein>
<comment type="caution">
    <text evidence="15">The sequence shown here is derived from an EMBL/GenBank/DDBJ whole genome shotgun (WGS) entry which is preliminary data.</text>
</comment>
<proteinExistence type="inferred from homology"/>
<evidence type="ECO:0000313" key="16">
    <source>
        <dbReference type="Proteomes" id="UP001286313"/>
    </source>
</evidence>
<dbReference type="PANTHER" id="PTHR22930:SF267">
    <property type="entry name" value="NUCLEASE HARBI1-RELATED"/>
    <property type="match status" value="1"/>
</dbReference>
<keyword evidence="10" id="KW-0539">Nucleus</keyword>
<evidence type="ECO:0000256" key="3">
    <source>
        <dbReference type="ARBA" id="ARBA00004496"/>
    </source>
</evidence>
<dbReference type="GO" id="GO:0005737">
    <property type="term" value="C:cytoplasm"/>
    <property type="evidence" value="ECO:0007669"/>
    <property type="project" value="UniProtKB-SubCell"/>
</dbReference>
<dbReference type="InterPro" id="IPR027806">
    <property type="entry name" value="HARBI1_dom"/>
</dbReference>
<dbReference type="Proteomes" id="UP001286313">
    <property type="component" value="Unassembled WGS sequence"/>
</dbReference>
<organism evidence="15 16">
    <name type="scientific">Petrolisthes cinctipes</name>
    <name type="common">Flat porcelain crab</name>
    <dbReference type="NCBI Taxonomy" id="88211"/>
    <lineage>
        <taxon>Eukaryota</taxon>
        <taxon>Metazoa</taxon>
        <taxon>Ecdysozoa</taxon>
        <taxon>Arthropoda</taxon>
        <taxon>Crustacea</taxon>
        <taxon>Multicrustacea</taxon>
        <taxon>Malacostraca</taxon>
        <taxon>Eumalacostraca</taxon>
        <taxon>Eucarida</taxon>
        <taxon>Decapoda</taxon>
        <taxon>Pleocyemata</taxon>
        <taxon>Anomura</taxon>
        <taxon>Galatheoidea</taxon>
        <taxon>Porcellanidae</taxon>
        <taxon>Petrolisthes</taxon>
    </lineage>
</organism>
<dbReference type="PRINTS" id="PR02086">
    <property type="entry name" value="PUTNUCHARBI1"/>
</dbReference>
<evidence type="ECO:0000256" key="5">
    <source>
        <dbReference type="ARBA" id="ARBA00015519"/>
    </source>
</evidence>
<dbReference type="GO" id="GO:0016787">
    <property type="term" value="F:hydrolase activity"/>
    <property type="evidence" value="ECO:0007669"/>
    <property type="project" value="UniProtKB-KW"/>
</dbReference>
<evidence type="ECO:0000256" key="7">
    <source>
        <dbReference type="ARBA" id="ARBA00022722"/>
    </source>
</evidence>
<comment type="similarity">
    <text evidence="4">Belongs to the HARBI1 family.</text>
</comment>
<evidence type="ECO:0000313" key="15">
    <source>
        <dbReference type="EMBL" id="KAK3872119.1"/>
    </source>
</evidence>
<keyword evidence="7" id="KW-0540">Nuclease</keyword>
<dbReference type="PANTHER" id="PTHR22930">
    <property type="match status" value="1"/>
</dbReference>
<evidence type="ECO:0000256" key="2">
    <source>
        <dbReference type="ARBA" id="ARBA00004123"/>
    </source>
</evidence>
<dbReference type="InterPro" id="IPR026103">
    <property type="entry name" value="HARBI1_animal"/>
</dbReference>
<reference evidence="15" key="1">
    <citation type="submission" date="2023-10" db="EMBL/GenBank/DDBJ databases">
        <title>Genome assemblies of two species of porcelain crab, Petrolisthes cinctipes and Petrolisthes manimaculis (Anomura: Porcellanidae).</title>
        <authorList>
            <person name="Angst P."/>
        </authorList>
    </citation>
    <scope>NUCLEOTIDE SEQUENCE</scope>
    <source>
        <strain evidence="15">PB745_01</strain>
        <tissue evidence="15">Gill</tissue>
    </source>
</reference>
<sequence>MPSTPQQLQTSAQAFSRVSNFPRVIGAIDGTHVAIKAPSIDEAIYINRKRFHSLNVQVVCDGNGLIINYSARFPGSTHDAYIWRNCNLRHHFSRGTFGDYLLLGDSGYPLEPFIMTPVTNPTNEAEELYNRAHVRTRVVVERTLGIVKNRFRCIHRSGGELQYTPLRSAKIITACLLLHNRCVRRGIPDPNDHLQEEDMPNEAHLGGDGDHGGTGRETRDMIIREFYG</sequence>
<comment type="function">
    <text evidence="12">Transposase-derived protein that may have nuclease activity. Does not have transposase activity.</text>
</comment>
<comment type="cofactor">
    <cofactor evidence="1">
        <name>a divalent metal cation</name>
        <dbReference type="ChEBI" id="CHEBI:60240"/>
    </cofactor>
</comment>
<name>A0AAE1FEV0_PETCI</name>
<keyword evidence="6" id="KW-0963">Cytoplasm</keyword>
<evidence type="ECO:0000256" key="10">
    <source>
        <dbReference type="ARBA" id="ARBA00023242"/>
    </source>
</evidence>
<keyword evidence="16" id="KW-1185">Reference proteome</keyword>
<keyword evidence="8" id="KW-0479">Metal-binding</keyword>
<evidence type="ECO:0000256" key="12">
    <source>
        <dbReference type="ARBA" id="ARBA00045850"/>
    </source>
</evidence>
<evidence type="ECO:0000256" key="11">
    <source>
        <dbReference type="ARBA" id="ARBA00030126"/>
    </source>
</evidence>
<feature type="domain" description="DDE Tnp4" evidence="14">
    <location>
        <begin position="28"/>
        <end position="180"/>
    </location>
</feature>
<feature type="region of interest" description="Disordered" evidence="13">
    <location>
        <begin position="189"/>
        <end position="219"/>
    </location>
</feature>
<evidence type="ECO:0000256" key="1">
    <source>
        <dbReference type="ARBA" id="ARBA00001968"/>
    </source>
</evidence>